<dbReference type="PANTHER" id="PTHR36759:SF1">
    <property type="entry name" value="DYNEIN BETA CHAIN, CILIARY PROTEIN"/>
    <property type="match status" value="1"/>
</dbReference>
<dbReference type="PANTHER" id="PTHR36759">
    <property type="entry name" value="DYNEIN BETA CHAIN, CILIARY PROTEIN"/>
    <property type="match status" value="1"/>
</dbReference>
<gene>
    <name evidence="2" type="ORF">AQUCO_00300799v1</name>
</gene>
<protein>
    <submittedName>
        <fullName evidence="2">Uncharacterized protein</fullName>
    </submittedName>
</protein>
<name>A0A2G5F0M4_AQUCA</name>
<feature type="compositionally biased region" description="Low complexity" evidence="1">
    <location>
        <begin position="17"/>
        <end position="26"/>
    </location>
</feature>
<keyword evidence="3" id="KW-1185">Reference proteome</keyword>
<dbReference type="FunCoup" id="A0A2G5F0M4">
    <property type="interactions" value="1190"/>
</dbReference>
<evidence type="ECO:0000256" key="1">
    <source>
        <dbReference type="SAM" id="MobiDB-lite"/>
    </source>
</evidence>
<evidence type="ECO:0000313" key="2">
    <source>
        <dbReference type="EMBL" id="PIA61519.1"/>
    </source>
</evidence>
<feature type="region of interest" description="Disordered" evidence="1">
    <location>
        <begin position="1"/>
        <end position="90"/>
    </location>
</feature>
<dbReference type="EMBL" id="KZ305020">
    <property type="protein sequence ID" value="PIA61519.1"/>
    <property type="molecule type" value="Genomic_DNA"/>
</dbReference>
<evidence type="ECO:0000313" key="3">
    <source>
        <dbReference type="Proteomes" id="UP000230069"/>
    </source>
</evidence>
<dbReference type="AlphaFoldDB" id="A0A2G5F0M4"/>
<dbReference type="OrthoDB" id="1609931at2759"/>
<dbReference type="Proteomes" id="UP000230069">
    <property type="component" value="Unassembled WGS sequence"/>
</dbReference>
<dbReference type="InParanoid" id="A0A2G5F0M4"/>
<organism evidence="2 3">
    <name type="scientific">Aquilegia coerulea</name>
    <name type="common">Rocky mountain columbine</name>
    <dbReference type="NCBI Taxonomy" id="218851"/>
    <lineage>
        <taxon>Eukaryota</taxon>
        <taxon>Viridiplantae</taxon>
        <taxon>Streptophyta</taxon>
        <taxon>Embryophyta</taxon>
        <taxon>Tracheophyta</taxon>
        <taxon>Spermatophyta</taxon>
        <taxon>Magnoliopsida</taxon>
        <taxon>Ranunculales</taxon>
        <taxon>Ranunculaceae</taxon>
        <taxon>Thalictroideae</taxon>
        <taxon>Aquilegia</taxon>
    </lineage>
</organism>
<proteinExistence type="predicted"/>
<dbReference type="STRING" id="218851.A0A2G5F0M4"/>
<sequence>MGQAFRRATTTNRLVQSSTPSPSPSSNVIKKNVERPPQSQQQPHAPKVELKPKPIINQSEDGGGGAATTDPDQDISRTNPDNVLEEKDPGYDAMLSQMVGRIKTKSGGKLEMGEAFVVEKYDRPMPKLRNTSAESNYNEKSAPPGTLNVAQLRQILQLRQGKSIDHAGSMDVHQIADKFHIDVTQVEKILQFISLPPENSSSKQKN</sequence>
<accession>A0A2G5F0M4</accession>
<reference evidence="2 3" key="1">
    <citation type="submission" date="2017-09" db="EMBL/GenBank/DDBJ databases">
        <title>WGS assembly of Aquilegia coerulea Goldsmith.</title>
        <authorList>
            <person name="Hodges S."/>
            <person name="Kramer E."/>
            <person name="Nordborg M."/>
            <person name="Tomkins J."/>
            <person name="Borevitz J."/>
            <person name="Derieg N."/>
            <person name="Yan J."/>
            <person name="Mihaltcheva S."/>
            <person name="Hayes R.D."/>
            <person name="Rokhsar D."/>
        </authorList>
    </citation>
    <scope>NUCLEOTIDE SEQUENCE [LARGE SCALE GENOMIC DNA]</scope>
    <source>
        <strain evidence="3">cv. Goldsmith</strain>
    </source>
</reference>